<dbReference type="EMBL" id="JAVHUY010000061">
    <property type="protein sequence ID" value="MDQ7910696.1"/>
    <property type="molecule type" value="Genomic_DNA"/>
</dbReference>
<proteinExistence type="predicted"/>
<keyword evidence="2" id="KW-1185">Reference proteome</keyword>
<name>A0ABU0ZUH4_9ACTN</name>
<evidence type="ECO:0000313" key="1">
    <source>
        <dbReference type="EMBL" id="MDQ7910696.1"/>
    </source>
</evidence>
<dbReference type="Proteomes" id="UP001230908">
    <property type="component" value="Unassembled WGS sequence"/>
</dbReference>
<gene>
    <name evidence="1" type="ORF">RB614_39990</name>
</gene>
<reference evidence="1 2" key="1">
    <citation type="submission" date="2023-08" db="EMBL/GenBank/DDBJ databases">
        <title>Phytohabitans sansha sp. nov., isolated from marine sediment.</title>
        <authorList>
            <person name="Zhao Y."/>
            <person name="Yi K."/>
        </authorList>
    </citation>
    <scope>NUCLEOTIDE SEQUENCE [LARGE SCALE GENOMIC DNA]</scope>
    <source>
        <strain evidence="1 2">ZYX-F-186</strain>
    </source>
</reference>
<accession>A0ABU0ZUH4</accession>
<comment type="caution">
    <text evidence="1">The sequence shown here is derived from an EMBL/GenBank/DDBJ whole genome shotgun (WGS) entry which is preliminary data.</text>
</comment>
<sequence length="229" mass="24486">MVGEPVRTARVPLDTVPADALPAAFEATSLIQCTEVSRVPGRRRPEWRAAGSMPPPVLPALAEFDHAEAAVRLATLLDDLGFTAEHEVTIGGGRRRYQVHGVVIPPTQRDDAGRLLAAAWRQGRRALLGTDPVGSSSPRHARRGVLARAAWRAALLAGGRRLRADSLGVRLGDQEMAAVLVRAARLLGVTAGVLTRPGCLLVTVSDVDERTRVLRTLHTTARPRVPALA</sequence>
<dbReference type="RefSeq" id="WP_308717939.1">
    <property type="nucleotide sequence ID" value="NZ_JAVHUY010000061.1"/>
</dbReference>
<protein>
    <submittedName>
        <fullName evidence="1">Uncharacterized protein</fullName>
    </submittedName>
</protein>
<evidence type="ECO:0000313" key="2">
    <source>
        <dbReference type="Proteomes" id="UP001230908"/>
    </source>
</evidence>
<organism evidence="1 2">
    <name type="scientific">Phytohabitans maris</name>
    <dbReference type="NCBI Taxonomy" id="3071409"/>
    <lineage>
        <taxon>Bacteria</taxon>
        <taxon>Bacillati</taxon>
        <taxon>Actinomycetota</taxon>
        <taxon>Actinomycetes</taxon>
        <taxon>Micromonosporales</taxon>
        <taxon>Micromonosporaceae</taxon>
    </lineage>
</organism>